<dbReference type="OrthoDB" id="6020543at2759"/>
<dbReference type="Proteomes" id="UP000799441">
    <property type="component" value="Unassembled WGS sequence"/>
</dbReference>
<dbReference type="PANTHER" id="PTHR45708:SF49">
    <property type="entry name" value="ENDOCHITINASE"/>
    <property type="match status" value="1"/>
</dbReference>
<evidence type="ECO:0000259" key="4">
    <source>
        <dbReference type="PROSITE" id="PS51910"/>
    </source>
</evidence>
<evidence type="ECO:0000313" key="6">
    <source>
        <dbReference type="Proteomes" id="UP000799441"/>
    </source>
</evidence>
<sequence length="329" mass="35334">MFGLKLGALALGVASVNAYAIEKRQNSQEQVIYWGANDSEGSLADYCDGQGNDIIVLAFLSDYGNGAAPNGYVHDCLINTDGTGSDECAAVGNDIKTCRSMGKKIIISLGGGGATGYPRSQDDARGIAYTLWNSYGSPSATSNSPRPFGDAMVDGWDFDIESDTNIVYYNDIVGRLRELSQGDTSNTYYITGAPECYESGGHMHDLIRSSTFDKLFIQFYNNPPCEAANYVRNIDGGDHFNFDDIYNDLQGTASANAGLYIGIPASEDAADNQAYIRSNELPKLLNDYKTHSGFAGVMLYDAGASDTVNIDGCHYDEEVSSVLTTGYGC</sequence>
<dbReference type="InterPro" id="IPR050542">
    <property type="entry name" value="Glycosyl_Hydrlase18_Chitinase"/>
</dbReference>
<dbReference type="AlphaFoldDB" id="A0A9P4UK64"/>
<feature type="chain" id="PRO_5040264957" evidence="3">
    <location>
        <begin position="19"/>
        <end position="329"/>
    </location>
</feature>
<dbReference type="Pfam" id="PF00704">
    <property type="entry name" value="Glyco_hydro_18"/>
    <property type="match status" value="1"/>
</dbReference>
<evidence type="ECO:0000256" key="2">
    <source>
        <dbReference type="ARBA" id="ARBA00023295"/>
    </source>
</evidence>
<evidence type="ECO:0000256" key="3">
    <source>
        <dbReference type="SAM" id="SignalP"/>
    </source>
</evidence>
<keyword evidence="2" id="KW-0326">Glycosidase</keyword>
<dbReference type="GO" id="GO:0005576">
    <property type="term" value="C:extracellular region"/>
    <property type="evidence" value="ECO:0007669"/>
    <property type="project" value="TreeGrafter"/>
</dbReference>
<proteinExistence type="predicted"/>
<feature type="domain" description="GH18" evidence="4">
    <location>
        <begin position="28"/>
        <end position="329"/>
    </location>
</feature>
<keyword evidence="1 5" id="KW-0378">Hydrolase</keyword>
<evidence type="ECO:0000256" key="1">
    <source>
        <dbReference type="ARBA" id="ARBA00022801"/>
    </source>
</evidence>
<protein>
    <submittedName>
        <fullName evidence="5">Glycoside hydrolase family 18 protein</fullName>
    </submittedName>
</protein>
<name>A0A9P4UK64_9PEZI</name>
<comment type="caution">
    <text evidence="5">The sequence shown here is derived from an EMBL/GenBank/DDBJ whole genome shotgun (WGS) entry which is preliminary data.</text>
</comment>
<keyword evidence="6" id="KW-1185">Reference proteome</keyword>
<dbReference type="Gene3D" id="3.20.20.80">
    <property type="entry name" value="Glycosidases"/>
    <property type="match status" value="1"/>
</dbReference>
<dbReference type="PROSITE" id="PS51910">
    <property type="entry name" value="GH18_2"/>
    <property type="match status" value="1"/>
</dbReference>
<dbReference type="GO" id="GO:0004568">
    <property type="term" value="F:chitinase activity"/>
    <property type="evidence" value="ECO:0007669"/>
    <property type="project" value="TreeGrafter"/>
</dbReference>
<dbReference type="EMBL" id="MU003876">
    <property type="protein sequence ID" value="KAF2716428.1"/>
    <property type="molecule type" value="Genomic_DNA"/>
</dbReference>
<organism evidence="5 6">
    <name type="scientific">Polychaeton citri CBS 116435</name>
    <dbReference type="NCBI Taxonomy" id="1314669"/>
    <lineage>
        <taxon>Eukaryota</taxon>
        <taxon>Fungi</taxon>
        <taxon>Dikarya</taxon>
        <taxon>Ascomycota</taxon>
        <taxon>Pezizomycotina</taxon>
        <taxon>Dothideomycetes</taxon>
        <taxon>Dothideomycetidae</taxon>
        <taxon>Capnodiales</taxon>
        <taxon>Capnodiaceae</taxon>
        <taxon>Polychaeton</taxon>
    </lineage>
</organism>
<feature type="signal peptide" evidence="3">
    <location>
        <begin position="1"/>
        <end position="18"/>
    </location>
</feature>
<keyword evidence="3" id="KW-0732">Signal</keyword>
<dbReference type="SUPFAM" id="SSF51445">
    <property type="entry name" value="(Trans)glycosidases"/>
    <property type="match status" value="1"/>
</dbReference>
<accession>A0A9P4UK64</accession>
<dbReference type="InterPro" id="IPR001223">
    <property type="entry name" value="Glyco_hydro18_cat"/>
</dbReference>
<dbReference type="GO" id="GO:0005975">
    <property type="term" value="P:carbohydrate metabolic process"/>
    <property type="evidence" value="ECO:0007669"/>
    <property type="project" value="InterPro"/>
</dbReference>
<gene>
    <name evidence="5" type="ORF">K431DRAFT_325365</name>
</gene>
<dbReference type="PANTHER" id="PTHR45708">
    <property type="entry name" value="ENDOCHITINASE"/>
    <property type="match status" value="1"/>
</dbReference>
<evidence type="ECO:0000313" key="5">
    <source>
        <dbReference type="EMBL" id="KAF2716428.1"/>
    </source>
</evidence>
<dbReference type="InterPro" id="IPR017853">
    <property type="entry name" value="GH"/>
</dbReference>
<reference evidence="5" key="1">
    <citation type="journal article" date="2020" name="Stud. Mycol.">
        <title>101 Dothideomycetes genomes: a test case for predicting lifestyles and emergence of pathogens.</title>
        <authorList>
            <person name="Haridas S."/>
            <person name="Albert R."/>
            <person name="Binder M."/>
            <person name="Bloem J."/>
            <person name="Labutti K."/>
            <person name="Salamov A."/>
            <person name="Andreopoulos B."/>
            <person name="Baker S."/>
            <person name="Barry K."/>
            <person name="Bills G."/>
            <person name="Bluhm B."/>
            <person name="Cannon C."/>
            <person name="Castanera R."/>
            <person name="Culley D."/>
            <person name="Daum C."/>
            <person name="Ezra D."/>
            <person name="Gonzalez J."/>
            <person name="Henrissat B."/>
            <person name="Kuo A."/>
            <person name="Liang C."/>
            <person name="Lipzen A."/>
            <person name="Lutzoni F."/>
            <person name="Magnuson J."/>
            <person name="Mondo S."/>
            <person name="Nolan M."/>
            <person name="Ohm R."/>
            <person name="Pangilinan J."/>
            <person name="Park H.-J."/>
            <person name="Ramirez L."/>
            <person name="Alfaro M."/>
            <person name="Sun H."/>
            <person name="Tritt A."/>
            <person name="Yoshinaga Y."/>
            <person name="Zwiers L.-H."/>
            <person name="Turgeon B."/>
            <person name="Goodwin S."/>
            <person name="Spatafora J."/>
            <person name="Crous P."/>
            <person name="Grigoriev I."/>
        </authorList>
    </citation>
    <scope>NUCLEOTIDE SEQUENCE</scope>
    <source>
        <strain evidence="5">CBS 116435</strain>
    </source>
</reference>